<dbReference type="PRINTS" id="PR00420">
    <property type="entry name" value="RNGMNOXGNASE"/>
</dbReference>
<accession>A0A9E7TKP2</accession>
<dbReference type="Gene3D" id="3.30.9.10">
    <property type="entry name" value="D-Amino Acid Oxidase, subunit A, domain 2"/>
    <property type="match status" value="1"/>
</dbReference>
<protein>
    <recommendedName>
        <fullName evidence="8">Digeranylgeranylglycerophospholipid reductase</fullName>
        <shortName evidence="8">DGGGPL reductase</shortName>
        <ecNumber evidence="8">1.3.7.11</ecNumber>
    </recommendedName>
    <alternativeName>
        <fullName evidence="8">2,3-bis-O-geranylgeranylglyceryl phosphate reductase</fullName>
    </alternativeName>
    <alternativeName>
        <fullName evidence="8">Geranylgeranyl reductase</fullName>
        <shortName evidence="8">GGR</shortName>
    </alternativeName>
</protein>
<evidence type="ECO:0000256" key="6">
    <source>
        <dbReference type="ARBA" id="ARBA00023209"/>
    </source>
</evidence>
<evidence type="ECO:0000256" key="3">
    <source>
        <dbReference type="ARBA" id="ARBA00022827"/>
    </source>
</evidence>
<feature type="binding site" evidence="8">
    <location>
        <position position="281"/>
    </location>
    <ligand>
        <name>FAD</name>
        <dbReference type="ChEBI" id="CHEBI:57692"/>
    </ligand>
</feature>
<feature type="binding site" evidence="8">
    <location>
        <position position="294"/>
    </location>
    <ligand>
        <name>FAD</name>
        <dbReference type="ChEBI" id="CHEBI:57692"/>
    </ligand>
</feature>
<dbReference type="Proteomes" id="UP001060368">
    <property type="component" value="Chromosome"/>
</dbReference>
<evidence type="ECO:0000256" key="4">
    <source>
        <dbReference type="ARBA" id="ARBA00023002"/>
    </source>
</evidence>
<dbReference type="EC" id="1.3.7.11" evidence="8"/>
<dbReference type="InterPro" id="IPR036188">
    <property type="entry name" value="FAD/NAD-bd_sf"/>
</dbReference>
<comment type="caution">
    <text evidence="8">Lacks conserved residue(s) required for the propagation of feature annotation.</text>
</comment>
<comment type="function">
    <text evidence="8">Is involved in the reduction of 2,3-digeranylgeranylglycerophospholipids (unsaturated archaeols) into 2,3-diphytanylglycerophospholipids (saturated archaeols) in the biosynthesis of archaeal membrane lipids. Catalyzes the formation of archaetidic acid (2,3-di-O-phytanyl-sn-glyceryl phosphate) from 2,3-di-O-geranylgeranylglyceryl phosphate (DGGGP) via the hydrogenation of each double bond of the isoprenoid chains. Is also probably able to reduce double bonds of geranyl groups in CDP-2,3-bis-O-(geranylgeranyl)-sn-glycerol and archaetidylserine, thus acting at various stages in the biosynthesis of archaeal membrane lipids.</text>
</comment>
<evidence type="ECO:0000313" key="10">
    <source>
        <dbReference type="EMBL" id="UUX92835.1"/>
    </source>
</evidence>
<keyword evidence="5 8" id="KW-0443">Lipid metabolism</keyword>
<evidence type="ECO:0000256" key="8">
    <source>
        <dbReference type="HAMAP-Rule" id="MF_01287"/>
    </source>
</evidence>
<dbReference type="Pfam" id="PF12831">
    <property type="entry name" value="FAD_oxidored"/>
    <property type="match status" value="1"/>
</dbReference>
<comment type="catalytic activity">
    <reaction evidence="8">
        <text>a 2,3-bis-O-phytanyl-sn-glycerol 1-phospholipid + 8 oxidized 2[4Fe-4S]-[ferredoxin] = a 2,3-bis-O-(geranylgeranyl)-sn-glycerol 1-phospholipid + 8 reduced 2[4Fe-4S]-[ferredoxin] + 16 H(+)</text>
        <dbReference type="Rhea" id="RHEA:54324"/>
        <dbReference type="Rhea" id="RHEA-COMP:10002"/>
        <dbReference type="Rhea" id="RHEA-COMP:10004"/>
        <dbReference type="ChEBI" id="CHEBI:15378"/>
        <dbReference type="ChEBI" id="CHEBI:33722"/>
        <dbReference type="ChEBI" id="CHEBI:33723"/>
        <dbReference type="ChEBI" id="CHEBI:138139"/>
        <dbReference type="ChEBI" id="CHEBI:138140"/>
        <dbReference type="EC" id="1.3.7.11"/>
    </reaction>
</comment>
<feature type="binding site" evidence="8">
    <location>
        <position position="100"/>
    </location>
    <ligand>
        <name>FAD</name>
        <dbReference type="ChEBI" id="CHEBI:57692"/>
    </ligand>
</feature>
<feature type="binding site" evidence="8">
    <location>
        <position position="48"/>
    </location>
    <ligand>
        <name>FAD</name>
        <dbReference type="ChEBI" id="CHEBI:57692"/>
    </ligand>
</feature>
<evidence type="ECO:0000256" key="2">
    <source>
        <dbReference type="ARBA" id="ARBA00022630"/>
    </source>
</evidence>
<feature type="binding site" evidence="8">
    <location>
        <position position="45"/>
    </location>
    <ligand>
        <name>FAD</name>
        <dbReference type="ChEBI" id="CHEBI:57692"/>
    </ligand>
</feature>
<keyword evidence="2 8" id="KW-0285">Flavoprotein</keyword>
<organism evidence="10 11">
    <name type="scientific">Methanoplanus endosymbiosus</name>
    <dbReference type="NCBI Taxonomy" id="33865"/>
    <lineage>
        <taxon>Archaea</taxon>
        <taxon>Methanobacteriati</taxon>
        <taxon>Methanobacteriota</taxon>
        <taxon>Stenosarchaea group</taxon>
        <taxon>Methanomicrobia</taxon>
        <taxon>Methanomicrobiales</taxon>
        <taxon>Methanomicrobiaceae</taxon>
        <taxon>Methanoplanus</taxon>
    </lineage>
</organism>
<comment type="similarity">
    <text evidence="8">Belongs to the geranylgeranyl reductase family. DGGGPL reductase subfamily.</text>
</comment>
<comment type="cofactor">
    <cofactor evidence="8">
        <name>FAD</name>
        <dbReference type="ChEBI" id="CHEBI:57692"/>
    </cofactor>
    <text evidence="8">Binds 1 FAD per subunit.</text>
</comment>
<feature type="domain" description="Digeranylgeranylglycerophospholipid reductase catalytic" evidence="9">
    <location>
        <begin position="178"/>
        <end position="262"/>
    </location>
</feature>
<evidence type="ECO:0000313" key="11">
    <source>
        <dbReference type="Proteomes" id="UP001060368"/>
    </source>
</evidence>
<reference evidence="10" key="1">
    <citation type="submission" date="2022-04" db="EMBL/GenBank/DDBJ databases">
        <title>Complete genome of Methanoplanus endosymbiosus DSM 3599.</title>
        <authorList>
            <person name="Chen S.-C."/>
            <person name="You Y.-T."/>
            <person name="Zhou Y.-Z."/>
            <person name="Lai M.-C."/>
        </authorList>
    </citation>
    <scope>NUCLEOTIDE SEQUENCE</scope>
    <source>
        <strain evidence="10">DSM 3599</strain>
    </source>
</reference>
<dbReference type="PANTHER" id="PTHR42685:SF18">
    <property type="entry name" value="DIGERANYLGERANYLGLYCEROPHOSPHOLIPID REDUCTASE"/>
    <property type="match status" value="1"/>
</dbReference>
<feature type="binding site" evidence="8">
    <location>
        <position position="46"/>
    </location>
    <ligand>
        <name>FAD</name>
        <dbReference type="ChEBI" id="CHEBI:57692"/>
    </ligand>
</feature>
<dbReference type="GO" id="GO:0046474">
    <property type="term" value="P:glycerophospholipid biosynthetic process"/>
    <property type="evidence" value="ECO:0007669"/>
    <property type="project" value="UniProtKB-UniRule"/>
</dbReference>
<dbReference type="PANTHER" id="PTHR42685">
    <property type="entry name" value="GERANYLGERANYL DIPHOSPHATE REDUCTASE"/>
    <property type="match status" value="1"/>
</dbReference>
<feature type="binding site" evidence="8">
    <location>
        <position position="293"/>
    </location>
    <ligand>
        <name>FAD</name>
        <dbReference type="ChEBI" id="CHEBI:57692"/>
    </ligand>
</feature>
<dbReference type="GO" id="GO:0016636">
    <property type="term" value="F:oxidoreductase activity, acting on the CH-CH group of donors, iron-sulfur protein as acceptor"/>
    <property type="evidence" value="ECO:0007669"/>
    <property type="project" value="UniProtKB-UniRule"/>
</dbReference>
<keyword evidence="4 8" id="KW-0560">Oxidoreductase</keyword>
<feature type="binding site" evidence="8">
    <location>
        <position position="373"/>
    </location>
    <ligand>
        <name>a 2,3-bis-O-(geranylgeranyl)-sn-glycerol 1-phospholipid</name>
        <dbReference type="ChEBI" id="CHEBI:138140"/>
    </ligand>
</feature>
<keyword evidence="6 8" id="KW-0594">Phospholipid biosynthesis</keyword>
<evidence type="ECO:0000256" key="5">
    <source>
        <dbReference type="ARBA" id="ARBA00023098"/>
    </source>
</evidence>
<comment type="catalytic activity">
    <reaction evidence="8">
        <text>a 2,3-bis-O-phytanyl-sn-glycerol 1-phospholipid + 8 A = a 2,3-bis-O-(geranylgeranyl)-sn-glycerol 1-phospholipid + 8 AH2</text>
        <dbReference type="Rhea" id="RHEA:64376"/>
        <dbReference type="ChEBI" id="CHEBI:13193"/>
        <dbReference type="ChEBI" id="CHEBI:17499"/>
        <dbReference type="ChEBI" id="CHEBI:138139"/>
        <dbReference type="ChEBI" id="CHEBI:138140"/>
    </reaction>
</comment>
<keyword evidence="1 8" id="KW-0444">Lipid biosynthesis</keyword>
<keyword evidence="11" id="KW-1185">Reference proteome</keyword>
<comment type="catalytic activity">
    <reaction evidence="8">
        <text>archaetidylserine + 8 AH2 = 2,3-bis-O-phytanyl-sn-glycero-3-phospho-L-serine + 8 A</text>
        <dbReference type="Rhea" id="RHEA:84215"/>
        <dbReference type="ChEBI" id="CHEBI:13193"/>
        <dbReference type="ChEBI" id="CHEBI:17499"/>
        <dbReference type="ChEBI" id="CHEBI:71517"/>
        <dbReference type="ChEBI" id="CHEBI:74853"/>
    </reaction>
</comment>
<dbReference type="InterPro" id="IPR054715">
    <property type="entry name" value="GGR_cat"/>
</dbReference>
<dbReference type="GO" id="GO:0046467">
    <property type="term" value="P:membrane lipid biosynthetic process"/>
    <property type="evidence" value="ECO:0007669"/>
    <property type="project" value="InterPro"/>
</dbReference>
<dbReference type="GO" id="GO:0016628">
    <property type="term" value="F:oxidoreductase activity, acting on the CH-CH group of donors, NAD or NADP as acceptor"/>
    <property type="evidence" value="ECO:0007669"/>
    <property type="project" value="InterPro"/>
</dbReference>
<keyword evidence="7 8" id="KW-1208">Phospholipid metabolism</keyword>
<dbReference type="InterPro" id="IPR050407">
    <property type="entry name" value="Geranylgeranyl_reductase"/>
</dbReference>
<keyword evidence="3 8" id="KW-0274">FAD</keyword>
<dbReference type="SUPFAM" id="SSF51905">
    <property type="entry name" value="FAD/NAD(P)-binding domain"/>
    <property type="match status" value="1"/>
</dbReference>
<dbReference type="GO" id="GO:0016020">
    <property type="term" value="C:membrane"/>
    <property type="evidence" value="ECO:0007669"/>
    <property type="project" value="GOC"/>
</dbReference>
<feature type="binding site" evidence="8">
    <location>
        <position position="124"/>
    </location>
    <ligand>
        <name>FAD</name>
        <dbReference type="ChEBI" id="CHEBI:57692"/>
    </ligand>
</feature>
<evidence type="ECO:0000256" key="1">
    <source>
        <dbReference type="ARBA" id="ARBA00022516"/>
    </source>
</evidence>
<dbReference type="EMBL" id="CP096115">
    <property type="protein sequence ID" value="UUX92835.1"/>
    <property type="molecule type" value="Genomic_DNA"/>
</dbReference>
<dbReference type="GO" id="GO:0050660">
    <property type="term" value="F:flavin adenine dinucleotide binding"/>
    <property type="evidence" value="ECO:0007669"/>
    <property type="project" value="UniProtKB-UniRule"/>
</dbReference>
<sequence>MKSEYDVLIIGGGPGGALAAKTAAKNGLSVGLIEKRPAIGAPVRCAEGIGEDLIGEFFDEIDPKWISAKIEGAKLIAPDGSYFYLSPEMAGNEVGFVLDRKFFDRDLIWQAVHAGAEIFVKARAVDAIVEGGVVCGAKVEYNGRVQEVRAKITIAADGVESKFTRWCGIDTTVPLGELETCAQYLMTDINIEPNITVFYVGRDIAPEGYLWIFPKGERTANVGLGISGTQSGDGHRAKDYLDKYVNEFFPEGKIIEQIAGGVSVCEPLECTVSDGLIIIGDAARISDPMTGGGIYNAMYTGRLAAEVASKCIESGDLSKGALMEYDSMWRDSKMGRALERNYQMKEIFVKLSDKQLNAILTSVKNLKMADFSTLSLVKEIVKLNPKLIRDLTGLKKYFE</sequence>
<dbReference type="NCBIfam" id="TIGR02032">
    <property type="entry name" value="GG-red-SF"/>
    <property type="match status" value="1"/>
</dbReference>
<dbReference type="AlphaFoldDB" id="A0A9E7TKP2"/>
<evidence type="ECO:0000259" key="9">
    <source>
        <dbReference type="Pfam" id="PF22578"/>
    </source>
</evidence>
<dbReference type="InterPro" id="IPR023590">
    <property type="entry name" value="DGGGPL_reductase"/>
</dbReference>
<comment type="catalytic activity">
    <reaction evidence="8">
        <text>CDP-2,3-bis-O-(geranylgeranyl)-sn-glycerol + 8 AH2 = CDP-2,3-bis-O-(phytanyl)-sn-glycerol + 8 A</text>
        <dbReference type="Rhea" id="RHEA:84207"/>
        <dbReference type="ChEBI" id="CHEBI:13193"/>
        <dbReference type="ChEBI" id="CHEBI:17499"/>
        <dbReference type="ChEBI" id="CHEBI:58838"/>
        <dbReference type="ChEBI" id="CHEBI:74004"/>
    </reaction>
</comment>
<dbReference type="Gene3D" id="3.50.50.60">
    <property type="entry name" value="FAD/NAD(P)-binding domain"/>
    <property type="match status" value="1"/>
</dbReference>
<dbReference type="Pfam" id="PF22578">
    <property type="entry name" value="GGR_cat"/>
    <property type="match status" value="1"/>
</dbReference>
<comment type="catalytic activity">
    <reaction evidence="8">
        <text>2,3-bis-O-(phytanyl)-sn-glycerol 1-phosphate + 8 oxidized 2[4Fe-4S]-[ferredoxin] = 2,3-bis-O-(geranylgeranyl)-sn-glycerol 1-phosphate + 8 reduced 2[4Fe-4S]-[ferredoxin] + 16 H(+)</text>
        <dbReference type="Rhea" id="RHEA:36159"/>
        <dbReference type="Rhea" id="RHEA-COMP:10002"/>
        <dbReference type="Rhea" id="RHEA-COMP:10004"/>
        <dbReference type="ChEBI" id="CHEBI:15378"/>
        <dbReference type="ChEBI" id="CHEBI:33722"/>
        <dbReference type="ChEBI" id="CHEBI:33723"/>
        <dbReference type="ChEBI" id="CHEBI:58837"/>
        <dbReference type="ChEBI" id="CHEBI:73125"/>
        <dbReference type="EC" id="1.3.7.11"/>
    </reaction>
</comment>
<dbReference type="RefSeq" id="WP_257742979.1">
    <property type="nucleotide sequence ID" value="NZ_CP096115.1"/>
</dbReference>
<dbReference type="HAMAP" id="MF_01287">
    <property type="entry name" value="DGGGPL_reductase"/>
    <property type="match status" value="1"/>
</dbReference>
<comment type="miscellaneous">
    <text evidence="8">Reduction reaction proceeds via syn addition of hydrogen for double bonds.</text>
</comment>
<comment type="pathway">
    <text evidence="8">Membrane lipid metabolism; glycerophospholipid metabolism.</text>
</comment>
<dbReference type="KEGG" id="mend:L6E24_01525"/>
<name>A0A9E7TKP2_9EURY</name>
<dbReference type="InterPro" id="IPR011777">
    <property type="entry name" value="Geranylgeranyl_Rdtase_fam"/>
</dbReference>
<proteinExistence type="inferred from homology"/>
<dbReference type="GeneID" id="74306334"/>
<gene>
    <name evidence="10" type="ORF">L6E24_01525</name>
</gene>
<feature type="binding site" evidence="8">
    <location>
        <position position="15"/>
    </location>
    <ligand>
        <name>FAD</name>
        <dbReference type="ChEBI" id="CHEBI:57692"/>
    </ligand>
</feature>
<evidence type="ECO:0000256" key="7">
    <source>
        <dbReference type="ARBA" id="ARBA00023264"/>
    </source>
</evidence>
<dbReference type="GO" id="GO:0045550">
    <property type="term" value="F:geranylgeranyl reductase activity"/>
    <property type="evidence" value="ECO:0007669"/>
    <property type="project" value="InterPro"/>
</dbReference>
<feature type="binding site" evidence="8">
    <location>
        <position position="34"/>
    </location>
    <ligand>
        <name>FAD</name>
        <dbReference type="ChEBI" id="CHEBI:57692"/>
    </ligand>
</feature>